<keyword evidence="1" id="KW-0732">Signal</keyword>
<evidence type="ECO:0000313" key="3">
    <source>
        <dbReference type="Proteomes" id="UP000266188"/>
    </source>
</evidence>
<proteinExistence type="predicted"/>
<dbReference type="PROSITE" id="PS51257">
    <property type="entry name" value="PROKAR_LIPOPROTEIN"/>
    <property type="match status" value="1"/>
</dbReference>
<dbReference type="STRING" id="2070753.A0A3A3A3I0"/>
<evidence type="ECO:0000313" key="2">
    <source>
        <dbReference type="EMBL" id="RJE24585.1"/>
    </source>
</evidence>
<organism evidence="2 3">
    <name type="scientific">Aspergillus sclerotialis</name>
    <dbReference type="NCBI Taxonomy" id="2070753"/>
    <lineage>
        <taxon>Eukaryota</taxon>
        <taxon>Fungi</taxon>
        <taxon>Dikarya</taxon>
        <taxon>Ascomycota</taxon>
        <taxon>Pezizomycotina</taxon>
        <taxon>Eurotiomycetes</taxon>
        <taxon>Eurotiomycetidae</taxon>
        <taxon>Eurotiales</taxon>
        <taxon>Aspergillaceae</taxon>
        <taxon>Aspergillus</taxon>
        <taxon>Aspergillus subgen. Polypaecilum</taxon>
    </lineage>
</organism>
<evidence type="ECO:0000256" key="1">
    <source>
        <dbReference type="SAM" id="SignalP"/>
    </source>
</evidence>
<protein>
    <submittedName>
        <fullName evidence="2">Uncharacterized protein</fullName>
    </submittedName>
</protein>
<feature type="chain" id="PRO_5017418167" evidence="1">
    <location>
        <begin position="19"/>
        <end position="273"/>
    </location>
</feature>
<feature type="signal peptide" evidence="1">
    <location>
        <begin position="1"/>
        <end position="18"/>
    </location>
</feature>
<dbReference type="AlphaFoldDB" id="A0A3A3A3I0"/>
<name>A0A3A3A3I0_9EURO</name>
<comment type="caution">
    <text evidence="2">The sequence shown here is derived from an EMBL/GenBank/DDBJ whole genome shotgun (WGS) entry which is preliminary data.</text>
</comment>
<gene>
    <name evidence="2" type="ORF">PHISCL_03063</name>
</gene>
<dbReference type="EMBL" id="MVGC01000075">
    <property type="protein sequence ID" value="RJE24585.1"/>
    <property type="molecule type" value="Genomic_DNA"/>
</dbReference>
<keyword evidence="3" id="KW-1185">Reference proteome</keyword>
<sequence>MRLLVLVFLGYFISSVVACFSEYGVYERTLYWYAYKLDVAVHGKPRQIAERCTRNKAKSECNFQEFLNFIDKSPSPKRIAGDISGNSVDELAQTLRDHGYTGKYKPHHVISSILDEPEQMGALFNRFSDAMEGLQDKAKNSNDPSVSTLLENAKTSLKAVMYLREYEYSNGLIEWLNDNWGYVSVVMEMHGPTNGAGKRVFIDLIQTGKRNGVDITNIHEKYKEVVGINSGIIATLQESLNRLGDETMAMIGDDGSWRLHDTYLVNQAKIKNT</sequence>
<dbReference type="Proteomes" id="UP000266188">
    <property type="component" value="Unassembled WGS sequence"/>
</dbReference>
<accession>A0A3A3A3I0</accession>
<reference evidence="3" key="1">
    <citation type="submission" date="2017-02" db="EMBL/GenBank/DDBJ databases">
        <authorList>
            <person name="Tafer H."/>
            <person name="Lopandic K."/>
        </authorList>
    </citation>
    <scope>NUCLEOTIDE SEQUENCE [LARGE SCALE GENOMIC DNA]</scope>
    <source>
        <strain evidence="3">CBS 366.77</strain>
    </source>
</reference>